<dbReference type="InterPro" id="IPR050229">
    <property type="entry name" value="GlpE_sulfurtransferase"/>
</dbReference>
<gene>
    <name evidence="2" type="ORF">HMPREF0645_0113</name>
</gene>
<proteinExistence type="predicted"/>
<dbReference type="OrthoDB" id="1450994at2"/>
<feature type="domain" description="Rhodanese" evidence="1">
    <location>
        <begin position="38"/>
        <end position="128"/>
    </location>
</feature>
<dbReference type="Pfam" id="PF00581">
    <property type="entry name" value="Rhodanese"/>
    <property type="match status" value="1"/>
</dbReference>
<evidence type="ECO:0000313" key="3">
    <source>
        <dbReference type="Proteomes" id="UP000003160"/>
    </source>
</evidence>
<dbReference type="eggNOG" id="COG0607">
    <property type="taxonomic scope" value="Bacteria"/>
</dbReference>
<reference evidence="2 3" key="1">
    <citation type="submission" date="2009-10" db="EMBL/GenBank/DDBJ databases">
        <authorList>
            <person name="Qin X."/>
            <person name="Bachman B."/>
            <person name="Battles P."/>
            <person name="Bell A."/>
            <person name="Bess C."/>
            <person name="Bickham C."/>
            <person name="Chaboub L."/>
            <person name="Chen D."/>
            <person name="Coyle M."/>
            <person name="Deiros D.R."/>
            <person name="Dinh H."/>
            <person name="Forbes L."/>
            <person name="Fowler G."/>
            <person name="Francisco L."/>
            <person name="Fu Q."/>
            <person name="Gubbala S."/>
            <person name="Hale W."/>
            <person name="Han Y."/>
            <person name="Hemphill L."/>
            <person name="Highlander S.K."/>
            <person name="Hirani K."/>
            <person name="Hogues M."/>
            <person name="Jackson L."/>
            <person name="Jakkamsetti A."/>
            <person name="Javaid M."/>
            <person name="Jiang H."/>
            <person name="Korchina V."/>
            <person name="Kovar C."/>
            <person name="Lara F."/>
            <person name="Lee S."/>
            <person name="Mata R."/>
            <person name="Mathew T."/>
            <person name="Moen C."/>
            <person name="Morales K."/>
            <person name="Munidasa M."/>
            <person name="Nazareth L."/>
            <person name="Ngo R."/>
            <person name="Nguyen L."/>
            <person name="Okwuonu G."/>
            <person name="Ongeri F."/>
            <person name="Patil S."/>
            <person name="Petrosino J."/>
            <person name="Pham C."/>
            <person name="Pham P."/>
            <person name="Pu L.-L."/>
            <person name="Puazo M."/>
            <person name="Raj R."/>
            <person name="Reid J."/>
            <person name="Rouhana J."/>
            <person name="Saada N."/>
            <person name="Shang Y."/>
            <person name="Simmons D."/>
            <person name="Thornton R."/>
            <person name="Warren J."/>
            <person name="Weissenberger G."/>
            <person name="Zhang J."/>
            <person name="Zhang L."/>
            <person name="Zhou C."/>
            <person name="Zhu D."/>
            <person name="Muzny D."/>
            <person name="Worley K."/>
            <person name="Gibbs R."/>
        </authorList>
    </citation>
    <scope>NUCLEOTIDE SEQUENCE [LARGE SCALE GENOMIC DNA]</scope>
    <source>
        <strain evidence="2 3">DSM 17361</strain>
    </source>
</reference>
<dbReference type="PANTHER" id="PTHR43031">
    <property type="entry name" value="FAD-DEPENDENT OXIDOREDUCTASE"/>
    <property type="match status" value="1"/>
</dbReference>
<evidence type="ECO:0000313" key="2">
    <source>
        <dbReference type="EMBL" id="EFA45522.1"/>
    </source>
</evidence>
<dbReference type="SMART" id="SM00450">
    <property type="entry name" value="RHOD"/>
    <property type="match status" value="1"/>
</dbReference>
<dbReference type="Proteomes" id="UP000003160">
    <property type="component" value="Unassembled WGS sequence"/>
</dbReference>
<dbReference type="CDD" id="cd00158">
    <property type="entry name" value="RHOD"/>
    <property type="match status" value="1"/>
</dbReference>
<dbReference type="InterPro" id="IPR001763">
    <property type="entry name" value="Rhodanese-like_dom"/>
</dbReference>
<keyword evidence="3" id="KW-1185">Reference proteome</keyword>
<dbReference type="Gene3D" id="3.40.250.10">
    <property type="entry name" value="Rhodanese-like domain"/>
    <property type="match status" value="1"/>
</dbReference>
<sequence>MKHLIMSILAALGLGTGSCAQNEHITSVDAAQFEAAISADSVQLIDVRTPGEYAEGHIANAVNIDVKQPDFASKAAGTLDKDRPAYVYCRSGQRSMKAARMLAKQGFEVVNLNGGIMEWMNAGKPVNQ</sequence>
<dbReference type="PROSITE" id="PS51257">
    <property type="entry name" value="PROKAR_LIPOPROTEIN"/>
    <property type="match status" value="1"/>
</dbReference>
<organism evidence="2 3">
    <name type="scientific">Hallella bergensis DSM 17361</name>
    <dbReference type="NCBI Taxonomy" id="585502"/>
    <lineage>
        <taxon>Bacteria</taxon>
        <taxon>Pseudomonadati</taxon>
        <taxon>Bacteroidota</taxon>
        <taxon>Bacteroidia</taxon>
        <taxon>Bacteroidales</taxon>
        <taxon>Prevotellaceae</taxon>
        <taxon>Hallella</taxon>
    </lineage>
</organism>
<dbReference type="SUPFAM" id="SSF52821">
    <property type="entry name" value="Rhodanese/Cell cycle control phosphatase"/>
    <property type="match status" value="1"/>
</dbReference>
<dbReference type="PROSITE" id="PS50206">
    <property type="entry name" value="RHODANESE_3"/>
    <property type="match status" value="1"/>
</dbReference>
<evidence type="ECO:0000259" key="1">
    <source>
        <dbReference type="PROSITE" id="PS50206"/>
    </source>
</evidence>
<protein>
    <submittedName>
        <fullName evidence="2">Rhodanese-like protein</fullName>
    </submittedName>
</protein>
<dbReference type="AlphaFoldDB" id="D1PT28"/>
<dbReference type="HOGENOM" id="CLU_089574_1_6_10"/>
<name>D1PT28_9BACT</name>
<accession>D1PT28</accession>
<dbReference type="PANTHER" id="PTHR43031:SF1">
    <property type="entry name" value="PYRIDINE NUCLEOTIDE-DISULPHIDE OXIDOREDUCTASE"/>
    <property type="match status" value="1"/>
</dbReference>
<dbReference type="InterPro" id="IPR036873">
    <property type="entry name" value="Rhodanese-like_dom_sf"/>
</dbReference>
<dbReference type="EMBL" id="ACKS01000009">
    <property type="protein sequence ID" value="EFA45522.1"/>
    <property type="molecule type" value="Genomic_DNA"/>
</dbReference>
<dbReference type="RefSeq" id="WP_007175317.1">
    <property type="nucleotide sequence ID" value="NZ_GG704784.1"/>
</dbReference>
<comment type="caution">
    <text evidence="2">The sequence shown here is derived from an EMBL/GenBank/DDBJ whole genome shotgun (WGS) entry which is preliminary data.</text>
</comment>